<gene>
    <name evidence="10" type="primary">rpe</name>
    <name evidence="15" type="ordered locus">Spico_0606</name>
</gene>
<keyword evidence="8 10" id="KW-0479">Metal-binding</keyword>
<dbReference type="Pfam" id="PF00834">
    <property type="entry name" value="Ribul_P_3_epim"/>
    <property type="match status" value="1"/>
</dbReference>
<protein>
    <recommendedName>
        <fullName evidence="7 10">Ribulose-phosphate 3-epimerase</fullName>
        <ecNumber evidence="7 10">5.1.3.1</ecNumber>
    </recommendedName>
</protein>
<evidence type="ECO:0000256" key="7">
    <source>
        <dbReference type="ARBA" id="ARBA00013188"/>
    </source>
</evidence>
<evidence type="ECO:0000313" key="15">
    <source>
        <dbReference type="EMBL" id="AEC01834.1"/>
    </source>
</evidence>
<keyword evidence="13" id="KW-0170">Cobalt</keyword>
<comment type="pathway">
    <text evidence="10">Carbohydrate degradation.</text>
</comment>
<dbReference type="PANTHER" id="PTHR11749">
    <property type="entry name" value="RIBULOSE-5-PHOSPHATE-3-EPIMERASE"/>
    <property type="match status" value="1"/>
</dbReference>
<dbReference type="GO" id="GO:0006098">
    <property type="term" value="P:pentose-phosphate shunt"/>
    <property type="evidence" value="ECO:0007669"/>
    <property type="project" value="UniProtKB-UniRule"/>
</dbReference>
<dbReference type="InterPro" id="IPR011060">
    <property type="entry name" value="RibuloseP-bd_barrel"/>
</dbReference>
<evidence type="ECO:0000256" key="2">
    <source>
        <dbReference type="ARBA" id="ARBA00001936"/>
    </source>
</evidence>
<evidence type="ECO:0000256" key="11">
    <source>
        <dbReference type="PIRNR" id="PIRNR001461"/>
    </source>
</evidence>
<dbReference type="Proteomes" id="UP000007939">
    <property type="component" value="Chromosome"/>
</dbReference>
<evidence type="ECO:0000256" key="10">
    <source>
        <dbReference type="HAMAP-Rule" id="MF_02227"/>
    </source>
</evidence>
<keyword evidence="9 10" id="KW-0413">Isomerase</keyword>
<feature type="binding site" evidence="10 14">
    <location>
        <begin position="146"/>
        <end position="149"/>
    </location>
    <ligand>
        <name>substrate</name>
    </ligand>
</feature>
<comment type="cofactor">
    <cofactor evidence="5">
        <name>Fe(2+)</name>
        <dbReference type="ChEBI" id="CHEBI:29033"/>
    </cofactor>
</comment>
<feature type="binding site" evidence="14">
    <location>
        <position position="181"/>
    </location>
    <ligand>
        <name>substrate</name>
    </ligand>
</feature>
<dbReference type="InterPro" id="IPR000056">
    <property type="entry name" value="Ribul_P_3_epim-like"/>
</dbReference>
<comment type="cofactor">
    <cofactor evidence="4">
        <name>Zn(2+)</name>
        <dbReference type="ChEBI" id="CHEBI:29105"/>
    </cofactor>
</comment>
<comment type="similarity">
    <text evidence="6 10 11">Belongs to the ribulose-phosphate 3-epimerase family.</text>
</comment>
<keyword evidence="13" id="KW-0862">Zinc</keyword>
<comment type="function">
    <text evidence="10">Catalyzes the reversible epimerization of D-ribulose 5-phosphate to D-xylulose 5-phosphate.</text>
</comment>
<dbReference type="FunFam" id="3.20.20.70:FF:000004">
    <property type="entry name" value="Ribulose-phosphate 3-epimerase"/>
    <property type="match status" value="1"/>
</dbReference>
<dbReference type="InterPro" id="IPR013785">
    <property type="entry name" value="Aldolase_TIM"/>
</dbReference>
<dbReference type="HOGENOM" id="CLU_054856_2_1_12"/>
<evidence type="ECO:0000256" key="9">
    <source>
        <dbReference type="ARBA" id="ARBA00023235"/>
    </source>
</evidence>
<dbReference type="CDD" id="cd00429">
    <property type="entry name" value="RPE"/>
    <property type="match status" value="1"/>
</dbReference>
<dbReference type="OrthoDB" id="1645589at2"/>
<dbReference type="RefSeq" id="WP_013739230.1">
    <property type="nucleotide sequence ID" value="NC_015436.1"/>
</dbReference>
<proteinExistence type="inferred from homology"/>
<keyword evidence="16" id="KW-1185">Reference proteome</keyword>
<dbReference type="HAMAP" id="MF_02227">
    <property type="entry name" value="RPE"/>
    <property type="match status" value="1"/>
</dbReference>
<dbReference type="NCBIfam" id="TIGR01163">
    <property type="entry name" value="rpe"/>
    <property type="match status" value="1"/>
</dbReference>
<feature type="active site" description="Proton donor" evidence="10 12">
    <location>
        <position position="179"/>
    </location>
</feature>
<evidence type="ECO:0000256" key="8">
    <source>
        <dbReference type="ARBA" id="ARBA00022723"/>
    </source>
</evidence>
<dbReference type="Gene3D" id="3.20.20.70">
    <property type="entry name" value="Aldolase class I"/>
    <property type="match status" value="1"/>
</dbReference>
<evidence type="ECO:0000256" key="14">
    <source>
        <dbReference type="PIRSR" id="PIRSR001461-3"/>
    </source>
</evidence>
<evidence type="ECO:0000256" key="3">
    <source>
        <dbReference type="ARBA" id="ARBA00001941"/>
    </source>
</evidence>
<feature type="binding site" evidence="10 13">
    <location>
        <position position="70"/>
    </location>
    <ligand>
        <name>a divalent metal cation</name>
        <dbReference type="ChEBI" id="CHEBI:60240"/>
    </ligand>
</feature>
<evidence type="ECO:0000256" key="6">
    <source>
        <dbReference type="ARBA" id="ARBA00009541"/>
    </source>
</evidence>
<dbReference type="PROSITE" id="PS01085">
    <property type="entry name" value="RIBUL_P_3_EPIMER_1"/>
    <property type="match status" value="1"/>
</dbReference>
<comment type="cofactor">
    <cofactor evidence="2">
        <name>Mn(2+)</name>
        <dbReference type="ChEBI" id="CHEBI:29035"/>
    </cofactor>
</comment>
<reference evidence="16" key="1">
    <citation type="submission" date="2011-04" db="EMBL/GenBank/DDBJ databases">
        <title>The complete genome of Spirochaeta coccoides DSM 17374.</title>
        <authorList>
            <person name="Lucas S."/>
            <person name="Copeland A."/>
            <person name="Lapidus A."/>
            <person name="Bruce D."/>
            <person name="Goodwin L."/>
            <person name="Pitluck S."/>
            <person name="Peters L."/>
            <person name="Kyrpides N."/>
            <person name="Mavromatis K."/>
            <person name="Pagani I."/>
            <person name="Ivanova N."/>
            <person name="Ovchinnikova G."/>
            <person name="Lu M."/>
            <person name="Detter J.C."/>
            <person name="Tapia R."/>
            <person name="Han C."/>
            <person name="Land M."/>
            <person name="Hauser L."/>
            <person name="Markowitz V."/>
            <person name="Cheng J.-F."/>
            <person name="Hugenholtz P."/>
            <person name="Woyke T."/>
            <person name="Wu D."/>
            <person name="Spring S."/>
            <person name="Schroeder M."/>
            <person name="Brambilla E."/>
            <person name="Klenk H.-P."/>
            <person name="Eisen J.A."/>
        </authorList>
    </citation>
    <scope>NUCLEOTIDE SEQUENCE [LARGE SCALE GENOMIC DNA]</scope>
    <source>
        <strain evidence="16">ATCC BAA-1237 / DSM 17374 / SPN1</strain>
    </source>
</reference>
<feature type="binding site" evidence="10 14">
    <location>
        <position position="12"/>
    </location>
    <ligand>
        <name>substrate</name>
    </ligand>
</feature>
<keyword evidence="10 11" id="KW-0119">Carbohydrate metabolism</keyword>
<dbReference type="PIRSF" id="PIRSF001461">
    <property type="entry name" value="RPE"/>
    <property type="match status" value="1"/>
</dbReference>
<dbReference type="eggNOG" id="COG0036">
    <property type="taxonomic scope" value="Bacteria"/>
</dbReference>
<name>F4GK62_PARC1</name>
<dbReference type="GO" id="GO:0019323">
    <property type="term" value="P:pentose catabolic process"/>
    <property type="evidence" value="ECO:0007669"/>
    <property type="project" value="UniProtKB-UniRule"/>
</dbReference>
<feature type="active site" description="Proton acceptor" evidence="10 12">
    <location>
        <position position="39"/>
    </location>
</feature>
<dbReference type="EC" id="5.1.3.1" evidence="7 10"/>
<dbReference type="AlphaFoldDB" id="F4GK62"/>
<dbReference type="NCBIfam" id="NF004076">
    <property type="entry name" value="PRK05581.1-4"/>
    <property type="match status" value="1"/>
</dbReference>
<accession>F4GK62</accession>
<feature type="binding site" evidence="10 13">
    <location>
        <position position="39"/>
    </location>
    <ligand>
        <name>a divalent metal cation</name>
        <dbReference type="ChEBI" id="CHEBI:60240"/>
    </ligand>
</feature>
<dbReference type="InterPro" id="IPR026019">
    <property type="entry name" value="Ribul_P_3_epim"/>
</dbReference>
<evidence type="ECO:0000256" key="12">
    <source>
        <dbReference type="PIRSR" id="PIRSR001461-1"/>
    </source>
</evidence>
<organism evidence="15 16">
    <name type="scientific">Parasphaerochaeta coccoides (strain ATCC BAA-1237 / DSM 17374 / SPN1)</name>
    <name type="common">Sphaerochaeta coccoides</name>
    <dbReference type="NCBI Taxonomy" id="760011"/>
    <lineage>
        <taxon>Bacteria</taxon>
        <taxon>Pseudomonadati</taxon>
        <taxon>Spirochaetota</taxon>
        <taxon>Spirochaetia</taxon>
        <taxon>Spirochaetales</taxon>
        <taxon>Sphaerochaetaceae</taxon>
        <taxon>Parasphaerochaeta</taxon>
    </lineage>
</organism>
<feature type="binding site" evidence="10">
    <location>
        <begin position="179"/>
        <end position="181"/>
    </location>
    <ligand>
        <name>substrate</name>
    </ligand>
</feature>
<evidence type="ECO:0000256" key="13">
    <source>
        <dbReference type="PIRSR" id="PIRSR001461-2"/>
    </source>
</evidence>
<comment type="cofactor">
    <cofactor evidence="10 13">
        <name>a divalent metal cation</name>
        <dbReference type="ChEBI" id="CHEBI:60240"/>
    </cofactor>
    <text evidence="10 13">Binds 1 divalent metal cation per subunit.</text>
</comment>
<keyword evidence="13" id="KW-0464">Manganese</keyword>
<reference evidence="15 16" key="2">
    <citation type="journal article" date="2012" name="Stand. Genomic Sci.">
        <title>Complete genome sequence of the termite hindgut bacterium Spirochaeta coccoides type strain (SPN1(T)), reclassification in the genus Sphaerochaeta as Sphaerochaeta coccoides comb. nov. and emendations of the family Spirochaetaceae and the genus Sphaerochaeta.</title>
        <authorList>
            <person name="Abt B."/>
            <person name="Han C."/>
            <person name="Scheuner C."/>
            <person name="Lu M."/>
            <person name="Lapidus A."/>
            <person name="Nolan M."/>
            <person name="Lucas S."/>
            <person name="Hammon N."/>
            <person name="Deshpande S."/>
            <person name="Cheng J.F."/>
            <person name="Tapia R."/>
            <person name="Goodwin L.A."/>
            <person name="Pitluck S."/>
            <person name="Liolios K."/>
            <person name="Pagani I."/>
            <person name="Ivanova N."/>
            <person name="Mavromatis K."/>
            <person name="Mikhailova N."/>
            <person name="Huntemann M."/>
            <person name="Pati A."/>
            <person name="Chen A."/>
            <person name="Palaniappan K."/>
            <person name="Land M."/>
            <person name="Hauser L."/>
            <person name="Brambilla E.M."/>
            <person name="Rohde M."/>
            <person name="Spring S."/>
            <person name="Gronow S."/>
            <person name="Goker M."/>
            <person name="Woyke T."/>
            <person name="Bristow J."/>
            <person name="Eisen J.A."/>
            <person name="Markowitz V."/>
            <person name="Hugenholtz P."/>
            <person name="Kyrpides N.C."/>
            <person name="Klenk H.P."/>
            <person name="Detter J.C."/>
        </authorList>
    </citation>
    <scope>NUCLEOTIDE SEQUENCE [LARGE SCALE GENOMIC DNA]</scope>
    <source>
        <strain evidence="16">ATCC BAA-1237 / DSM 17374 / SPN1</strain>
    </source>
</reference>
<evidence type="ECO:0000256" key="4">
    <source>
        <dbReference type="ARBA" id="ARBA00001947"/>
    </source>
</evidence>
<sequence>MTKNEDLIIAPSILGADFSHLEEDLVSIADSGAQWVHLDVMDGHFVPNISFGWDLIRTLRPFSPLTFDTHLMVSQPERFIEQFASAGSNAITVHHEATVHLYRVLQQIRSLGCKSGVSVVPSTPVSAIEHVLEISDIVLVMSVNPGFGGQQMIPSMLQKIARLAELRETEGYDFLISVDGGINAKTAGDAVDSGADVLVTGSSFFSAPDKISYVADLLSLGRAR</sequence>
<dbReference type="GO" id="GO:0046872">
    <property type="term" value="F:metal ion binding"/>
    <property type="evidence" value="ECO:0007669"/>
    <property type="project" value="UniProtKB-UniRule"/>
</dbReference>
<dbReference type="GO" id="GO:0005737">
    <property type="term" value="C:cytoplasm"/>
    <property type="evidence" value="ECO:0007669"/>
    <property type="project" value="UniProtKB-ARBA"/>
</dbReference>
<dbReference type="GO" id="GO:0004750">
    <property type="term" value="F:D-ribulose-phosphate 3-epimerase activity"/>
    <property type="evidence" value="ECO:0007669"/>
    <property type="project" value="UniProtKB-UniRule"/>
</dbReference>
<evidence type="ECO:0000313" key="16">
    <source>
        <dbReference type="Proteomes" id="UP000007939"/>
    </source>
</evidence>
<evidence type="ECO:0000256" key="1">
    <source>
        <dbReference type="ARBA" id="ARBA00001782"/>
    </source>
</evidence>
<dbReference type="EMBL" id="CP002659">
    <property type="protein sequence ID" value="AEC01834.1"/>
    <property type="molecule type" value="Genomic_DNA"/>
</dbReference>
<evidence type="ECO:0000256" key="5">
    <source>
        <dbReference type="ARBA" id="ARBA00001954"/>
    </source>
</evidence>
<dbReference type="STRING" id="760011.Spico_0606"/>
<feature type="binding site" evidence="10 14">
    <location>
        <position position="70"/>
    </location>
    <ligand>
        <name>substrate</name>
    </ligand>
</feature>
<feature type="binding site" evidence="10 13">
    <location>
        <position position="37"/>
    </location>
    <ligand>
        <name>a divalent metal cation</name>
        <dbReference type="ChEBI" id="CHEBI:60240"/>
    </ligand>
</feature>
<feature type="binding site" evidence="10 14">
    <location>
        <begin position="201"/>
        <end position="202"/>
    </location>
    <ligand>
        <name>substrate</name>
    </ligand>
</feature>
<dbReference type="KEGG" id="scc:Spico_0606"/>
<comment type="cofactor">
    <cofactor evidence="3">
        <name>Co(2+)</name>
        <dbReference type="ChEBI" id="CHEBI:48828"/>
    </cofactor>
</comment>
<feature type="binding site" evidence="10 13">
    <location>
        <position position="179"/>
    </location>
    <ligand>
        <name>a divalent metal cation</name>
        <dbReference type="ChEBI" id="CHEBI:60240"/>
    </ligand>
</feature>
<dbReference type="PROSITE" id="PS01086">
    <property type="entry name" value="RIBUL_P_3_EPIMER_2"/>
    <property type="match status" value="1"/>
</dbReference>
<dbReference type="SUPFAM" id="SSF51366">
    <property type="entry name" value="Ribulose-phoshate binding barrel"/>
    <property type="match status" value="1"/>
</dbReference>
<comment type="catalytic activity">
    <reaction evidence="1 10 11">
        <text>D-ribulose 5-phosphate = D-xylulose 5-phosphate</text>
        <dbReference type="Rhea" id="RHEA:13677"/>
        <dbReference type="ChEBI" id="CHEBI:57737"/>
        <dbReference type="ChEBI" id="CHEBI:58121"/>
        <dbReference type="EC" id="5.1.3.1"/>
    </reaction>
</comment>